<dbReference type="GO" id="GO:0005783">
    <property type="term" value="C:endoplasmic reticulum"/>
    <property type="evidence" value="ECO:0007669"/>
    <property type="project" value="TreeGrafter"/>
</dbReference>
<dbReference type="InterPro" id="IPR007905">
    <property type="entry name" value="EBP"/>
</dbReference>
<evidence type="ECO:0000256" key="5">
    <source>
        <dbReference type="ARBA" id="ARBA00022955"/>
    </source>
</evidence>
<evidence type="ECO:0000256" key="13">
    <source>
        <dbReference type="PROSITE-ProRule" id="PRU01087"/>
    </source>
</evidence>
<keyword evidence="4 13" id="KW-0812">Transmembrane</keyword>
<keyword evidence="12" id="KW-0413">Isomerase</keyword>
<evidence type="ECO:0000259" key="16">
    <source>
        <dbReference type="PROSITE" id="PS51751"/>
    </source>
</evidence>
<feature type="domain" description="EXPERA" evidence="16">
    <location>
        <begin position="78"/>
        <end position="219"/>
    </location>
</feature>
<evidence type="ECO:0000256" key="3">
    <source>
        <dbReference type="ARBA" id="ARBA00022516"/>
    </source>
</evidence>
<evidence type="ECO:0000256" key="11">
    <source>
        <dbReference type="ARBA" id="ARBA00023221"/>
    </source>
</evidence>
<proteinExistence type="inferred from homology"/>
<feature type="transmembrane region" description="Helical" evidence="15">
    <location>
        <begin position="78"/>
        <end position="96"/>
    </location>
</feature>
<dbReference type="GO" id="GO:0004769">
    <property type="term" value="F:steroid Delta-isomerase activity"/>
    <property type="evidence" value="ECO:0007669"/>
    <property type="project" value="TreeGrafter"/>
</dbReference>
<comment type="similarity">
    <text evidence="2">Belongs to the EBP family.</text>
</comment>
<feature type="transmembrane region" description="Helical" evidence="15">
    <location>
        <begin position="165"/>
        <end position="184"/>
    </location>
</feature>
<dbReference type="PANTHER" id="PTHR14207">
    <property type="entry name" value="STEROL ISOMERASE"/>
    <property type="match status" value="1"/>
</dbReference>
<organism evidence="17 18">
    <name type="scientific">Nannochloropsis salina CCMP1776</name>
    <dbReference type="NCBI Taxonomy" id="1027361"/>
    <lineage>
        <taxon>Eukaryota</taxon>
        <taxon>Sar</taxon>
        <taxon>Stramenopiles</taxon>
        <taxon>Ochrophyta</taxon>
        <taxon>Eustigmatophyceae</taxon>
        <taxon>Eustigmatales</taxon>
        <taxon>Monodopsidaceae</taxon>
        <taxon>Microchloropsis</taxon>
        <taxon>Microchloropsis salina</taxon>
    </lineage>
</organism>
<keyword evidence="5" id="KW-0752">Steroid biosynthesis</keyword>
<sequence length="271" mass="29947">MRQRYNLESLQQYAATAFNTATELVYSYVGSDETKTPVARMTAMDWVKVLGGLGAGIAAVFGVLFLTTKENKSLQRQLFSPTVFWLVLSGLIHLWIEGSFVFFRTSSFIKPGLDYYAAGDFRYGSPMEAGTAAMEAITALLEGPLCWAVAFAAVHNKAWRHPAQLVLCTAQIYGLVWFILHPFFSKEGWKGHLTSDPFLFYFLVVGMNAPWAVVPVCLWLESWEALVGREGGGAGRRRGAKEKFETLAPSTPGSASVAEGRTRRRRGGGRE</sequence>
<dbReference type="GO" id="GO:0016126">
    <property type="term" value="P:sterol biosynthetic process"/>
    <property type="evidence" value="ECO:0007669"/>
    <property type="project" value="UniProtKB-KW"/>
</dbReference>
<dbReference type="GO" id="GO:0000247">
    <property type="term" value="F:C-8 sterol isomerase activity"/>
    <property type="evidence" value="ECO:0007669"/>
    <property type="project" value="TreeGrafter"/>
</dbReference>
<evidence type="ECO:0000256" key="4">
    <source>
        <dbReference type="ARBA" id="ARBA00022692"/>
    </source>
</evidence>
<evidence type="ECO:0000256" key="12">
    <source>
        <dbReference type="ARBA" id="ARBA00023235"/>
    </source>
</evidence>
<dbReference type="PANTHER" id="PTHR14207:SF0">
    <property type="entry name" value="3-BETA-HYDROXYSTEROID-DELTA(8),DELTA(7)-ISOMERASE"/>
    <property type="match status" value="1"/>
</dbReference>
<keyword evidence="6 13" id="KW-1133">Transmembrane helix</keyword>
<reference evidence="17 18" key="1">
    <citation type="submission" date="2019-01" db="EMBL/GenBank/DDBJ databases">
        <title>Nuclear Genome Assembly of the Microalgal Biofuel strain Nannochloropsis salina CCMP1776.</title>
        <authorList>
            <person name="Hovde B."/>
        </authorList>
    </citation>
    <scope>NUCLEOTIDE SEQUENCE [LARGE SCALE GENOMIC DNA]</scope>
    <source>
        <strain evidence="17 18">CCMP1776</strain>
    </source>
</reference>
<feature type="transmembrane region" description="Helical" evidence="15">
    <location>
        <begin position="46"/>
        <end position="66"/>
    </location>
</feature>
<accession>A0A4D9D1H3</accession>
<protein>
    <recommendedName>
        <fullName evidence="16">EXPERA domain-containing protein</fullName>
    </recommendedName>
</protein>
<evidence type="ECO:0000256" key="7">
    <source>
        <dbReference type="ARBA" id="ARBA00023011"/>
    </source>
</evidence>
<dbReference type="GO" id="GO:0047750">
    <property type="term" value="F:cholestenol delta-isomerase activity"/>
    <property type="evidence" value="ECO:0007669"/>
    <property type="project" value="InterPro"/>
</dbReference>
<keyword evidence="9 13" id="KW-0472">Membrane</keyword>
<evidence type="ECO:0000313" key="17">
    <source>
        <dbReference type="EMBL" id="TFJ82459.1"/>
    </source>
</evidence>
<keyword evidence="3" id="KW-0444">Lipid biosynthesis</keyword>
<gene>
    <name evidence="17" type="ORF">NSK_006234</name>
</gene>
<dbReference type="OrthoDB" id="58557at2759"/>
<evidence type="ECO:0000256" key="9">
    <source>
        <dbReference type="ARBA" id="ARBA00023136"/>
    </source>
</evidence>
<feature type="transmembrane region" description="Helical" evidence="15">
    <location>
        <begin position="199"/>
        <end position="220"/>
    </location>
</feature>
<dbReference type="AlphaFoldDB" id="A0A4D9D1H3"/>
<name>A0A4D9D1H3_9STRA</name>
<dbReference type="PROSITE" id="PS51751">
    <property type="entry name" value="EXPERA"/>
    <property type="match status" value="1"/>
</dbReference>
<evidence type="ECO:0000256" key="6">
    <source>
        <dbReference type="ARBA" id="ARBA00022989"/>
    </source>
</evidence>
<comment type="caution">
    <text evidence="17">The sequence shown here is derived from an EMBL/GenBank/DDBJ whole genome shotgun (WGS) entry which is preliminary data.</text>
</comment>
<evidence type="ECO:0000256" key="8">
    <source>
        <dbReference type="ARBA" id="ARBA00023098"/>
    </source>
</evidence>
<dbReference type="GO" id="GO:0016020">
    <property type="term" value="C:membrane"/>
    <property type="evidence" value="ECO:0007669"/>
    <property type="project" value="UniProtKB-SubCell"/>
</dbReference>
<keyword evidence="18" id="KW-1185">Reference proteome</keyword>
<feature type="compositionally biased region" description="Basic residues" evidence="14">
    <location>
        <begin position="262"/>
        <end position="271"/>
    </location>
</feature>
<keyword evidence="11" id="KW-0753">Steroid metabolism</keyword>
<dbReference type="EMBL" id="SDOX01000108">
    <property type="protein sequence ID" value="TFJ82459.1"/>
    <property type="molecule type" value="Genomic_DNA"/>
</dbReference>
<evidence type="ECO:0000256" key="14">
    <source>
        <dbReference type="SAM" id="MobiDB-lite"/>
    </source>
</evidence>
<dbReference type="Pfam" id="PF05241">
    <property type="entry name" value="EBP"/>
    <property type="match status" value="1"/>
</dbReference>
<evidence type="ECO:0000256" key="10">
    <source>
        <dbReference type="ARBA" id="ARBA00023166"/>
    </source>
</evidence>
<evidence type="ECO:0000256" key="15">
    <source>
        <dbReference type="SAM" id="Phobius"/>
    </source>
</evidence>
<keyword evidence="10" id="KW-1207">Sterol metabolism</keyword>
<dbReference type="InterPro" id="IPR033118">
    <property type="entry name" value="EXPERA"/>
</dbReference>
<feature type="region of interest" description="Disordered" evidence="14">
    <location>
        <begin position="230"/>
        <end position="271"/>
    </location>
</feature>
<evidence type="ECO:0000256" key="2">
    <source>
        <dbReference type="ARBA" id="ARBA00008337"/>
    </source>
</evidence>
<evidence type="ECO:0000256" key="1">
    <source>
        <dbReference type="ARBA" id="ARBA00004141"/>
    </source>
</evidence>
<keyword evidence="7" id="KW-0756">Sterol biosynthesis</keyword>
<comment type="subcellular location">
    <subcellularLocation>
        <location evidence="1">Membrane</location>
        <topology evidence="1">Multi-pass membrane protein</topology>
    </subcellularLocation>
</comment>
<dbReference type="Proteomes" id="UP000355283">
    <property type="component" value="Unassembled WGS sequence"/>
</dbReference>
<evidence type="ECO:0000313" key="18">
    <source>
        <dbReference type="Proteomes" id="UP000355283"/>
    </source>
</evidence>
<keyword evidence="8" id="KW-0443">Lipid metabolism</keyword>